<dbReference type="PANTHER" id="PTHR35523:SF1">
    <property type="entry name" value="CELL WALL PROTEIN SED1"/>
    <property type="match status" value="1"/>
</dbReference>
<feature type="compositionally biased region" description="Polar residues" evidence="1">
    <location>
        <begin position="152"/>
        <end position="161"/>
    </location>
</feature>
<feature type="signal peptide" evidence="2">
    <location>
        <begin position="1"/>
        <end position="16"/>
    </location>
</feature>
<dbReference type="EMBL" id="JAFIMR010000006">
    <property type="protein sequence ID" value="KAI1877409.1"/>
    <property type="molecule type" value="Genomic_DNA"/>
</dbReference>
<dbReference type="GO" id="GO:0031505">
    <property type="term" value="P:fungal-type cell wall organization"/>
    <property type="evidence" value="ECO:0007669"/>
    <property type="project" value="InterPro"/>
</dbReference>
<feature type="chain" id="PRO_5040314656" evidence="2">
    <location>
        <begin position="17"/>
        <end position="200"/>
    </location>
</feature>
<evidence type="ECO:0000313" key="3">
    <source>
        <dbReference type="EMBL" id="KAI1877409.1"/>
    </source>
</evidence>
<proteinExistence type="predicted"/>
<evidence type="ECO:0000256" key="1">
    <source>
        <dbReference type="SAM" id="MobiDB-lite"/>
    </source>
</evidence>
<evidence type="ECO:0000256" key="2">
    <source>
        <dbReference type="SAM" id="SignalP"/>
    </source>
</evidence>
<comment type="caution">
    <text evidence="3">The sequence shown here is derived from an EMBL/GenBank/DDBJ whole genome shotgun (WGS) entry which is preliminary data.</text>
</comment>
<keyword evidence="4" id="KW-1185">Reference proteome</keyword>
<keyword evidence="2" id="KW-0732">Signal</keyword>
<gene>
    <name evidence="3" type="ORF">JX265_003417</name>
</gene>
<protein>
    <submittedName>
        <fullName evidence="3">Uncharacterized protein</fullName>
    </submittedName>
</protein>
<feature type="region of interest" description="Disordered" evidence="1">
    <location>
        <begin position="130"/>
        <end position="173"/>
    </location>
</feature>
<reference evidence="3" key="1">
    <citation type="submission" date="2021-03" db="EMBL/GenBank/DDBJ databases">
        <title>Revisited historic fungal species revealed as producer of novel bioactive compounds through whole genome sequencing and comparative genomics.</title>
        <authorList>
            <person name="Vignolle G.A."/>
            <person name="Hochenegger N."/>
            <person name="Mach R.L."/>
            <person name="Mach-Aigner A.R."/>
            <person name="Javad Rahimi M."/>
            <person name="Salim K.A."/>
            <person name="Chan C.M."/>
            <person name="Lim L.B.L."/>
            <person name="Cai F."/>
            <person name="Druzhinina I.S."/>
            <person name="U'Ren J.M."/>
            <person name="Derntl C."/>
        </authorList>
    </citation>
    <scope>NUCLEOTIDE SEQUENCE</scope>
    <source>
        <strain evidence="3">TUCIM 5799</strain>
    </source>
</reference>
<sequence>MQPKSLLFGFIAAASAQSSSTSMDMGSVTVIASLATTSTLSPIPPVTIAPVSISTNPAVTANVSYTYYNTTVTTKVVVAELTTICATATTYTFNDCTYPATKGQTITVTNCPCTITKTFPTLTSSICPGSTGPAAPPTNNNAPVPPPPVNADSGSSGTTYNKPMMPTASPTGPVQVNSASGNAAAGMLAAMVFGLMGLAF</sequence>
<dbReference type="GO" id="GO:0009277">
    <property type="term" value="C:fungal-type cell wall"/>
    <property type="evidence" value="ECO:0007669"/>
    <property type="project" value="TreeGrafter"/>
</dbReference>
<evidence type="ECO:0000313" key="4">
    <source>
        <dbReference type="Proteomes" id="UP000829685"/>
    </source>
</evidence>
<dbReference type="InterPro" id="IPR038843">
    <property type="entry name" value="Sed1/Spi1"/>
</dbReference>
<dbReference type="GO" id="GO:0005199">
    <property type="term" value="F:structural constituent of cell wall"/>
    <property type="evidence" value="ECO:0007669"/>
    <property type="project" value="InterPro"/>
</dbReference>
<dbReference type="AlphaFoldDB" id="A0A9P9WSF7"/>
<organism evidence="3 4">
    <name type="scientific">Neoarthrinium moseri</name>
    <dbReference type="NCBI Taxonomy" id="1658444"/>
    <lineage>
        <taxon>Eukaryota</taxon>
        <taxon>Fungi</taxon>
        <taxon>Dikarya</taxon>
        <taxon>Ascomycota</taxon>
        <taxon>Pezizomycotina</taxon>
        <taxon>Sordariomycetes</taxon>
        <taxon>Xylariomycetidae</taxon>
        <taxon>Amphisphaeriales</taxon>
        <taxon>Apiosporaceae</taxon>
        <taxon>Neoarthrinium</taxon>
    </lineage>
</organism>
<name>A0A9P9WSF7_9PEZI</name>
<dbReference type="Proteomes" id="UP000829685">
    <property type="component" value="Unassembled WGS sequence"/>
</dbReference>
<dbReference type="PANTHER" id="PTHR35523">
    <property type="entry name" value="CELL WALL PROTEIN SED1"/>
    <property type="match status" value="1"/>
</dbReference>
<accession>A0A9P9WSF7</accession>